<dbReference type="RefSeq" id="WP_092692789.1">
    <property type="nucleotide sequence ID" value="NZ_FOGU01000005.1"/>
</dbReference>
<feature type="transmembrane region" description="Helical" evidence="7">
    <location>
        <begin position="187"/>
        <end position="213"/>
    </location>
</feature>
<keyword evidence="7" id="KW-0472">Membrane</keyword>
<evidence type="ECO:0000256" key="2">
    <source>
        <dbReference type="ARBA" id="ARBA00012438"/>
    </source>
</evidence>
<evidence type="ECO:0000256" key="5">
    <source>
        <dbReference type="ARBA" id="ARBA00022777"/>
    </source>
</evidence>
<proteinExistence type="predicted"/>
<dbReference type="OrthoDB" id="7179697at2"/>
<keyword evidence="10" id="KW-1185">Reference proteome</keyword>
<dbReference type="AlphaFoldDB" id="A0A1H9U8F5"/>
<feature type="transmembrane region" description="Helical" evidence="7">
    <location>
        <begin position="155"/>
        <end position="175"/>
    </location>
</feature>
<feature type="transmembrane region" description="Helical" evidence="7">
    <location>
        <begin position="110"/>
        <end position="128"/>
    </location>
</feature>
<evidence type="ECO:0000313" key="9">
    <source>
        <dbReference type="EMBL" id="SES05528.1"/>
    </source>
</evidence>
<dbReference type="EC" id="2.7.13.3" evidence="2"/>
<dbReference type="InterPro" id="IPR003594">
    <property type="entry name" value="HATPase_dom"/>
</dbReference>
<gene>
    <name evidence="9" type="ORF">SAMN04490244_10594</name>
</gene>
<dbReference type="FunFam" id="3.30.565.10:FF:000006">
    <property type="entry name" value="Sensor histidine kinase WalK"/>
    <property type="match status" value="1"/>
</dbReference>
<feature type="domain" description="Histidine kinase" evidence="8">
    <location>
        <begin position="373"/>
        <end position="591"/>
    </location>
</feature>
<evidence type="ECO:0000259" key="8">
    <source>
        <dbReference type="PROSITE" id="PS50109"/>
    </source>
</evidence>
<keyword evidence="6" id="KW-0902">Two-component regulatory system</keyword>
<accession>A0A1H9U8F5</accession>
<evidence type="ECO:0000256" key="3">
    <source>
        <dbReference type="ARBA" id="ARBA00022553"/>
    </source>
</evidence>
<dbReference type="InterPro" id="IPR031621">
    <property type="entry name" value="HisKA_7TM"/>
</dbReference>
<dbReference type="Gene3D" id="3.30.565.10">
    <property type="entry name" value="Histidine kinase-like ATPase, C-terminal domain"/>
    <property type="match status" value="1"/>
</dbReference>
<protein>
    <recommendedName>
        <fullName evidence="2">histidine kinase</fullName>
        <ecNumber evidence="2">2.7.13.3</ecNumber>
    </recommendedName>
</protein>
<dbReference type="Gene3D" id="1.10.287.130">
    <property type="match status" value="1"/>
</dbReference>
<dbReference type="Pfam" id="PF00512">
    <property type="entry name" value="HisKA"/>
    <property type="match status" value="1"/>
</dbReference>
<dbReference type="PANTHER" id="PTHR43711:SF1">
    <property type="entry name" value="HISTIDINE KINASE 1"/>
    <property type="match status" value="1"/>
</dbReference>
<dbReference type="InterPro" id="IPR003661">
    <property type="entry name" value="HisK_dim/P_dom"/>
</dbReference>
<dbReference type="CDD" id="cd00082">
    <property type="entry name" value="HisKA"/>
    <property type="match status" value="1"/>
</dbReference>
<dbReference type="SMART" id="SM00387">
    <property type="entry name" value="HATPase_c"/>
    <property type="match status" value="1"/>
</dbReference>
<dbReference type="InterPro" id="IPR036097">
    <property type="entry name" value="HisK_dim/P_sf"/>
</dbReference>
<dbReference type="PANTHER" id="PTHR43711">
    <property type="entry name" value="TWO-COMPONENT HISTIDINE KINASE"/>
    <property type="match status" value="1"/>
</dbReference>
<keyword evidence="3" id="KW-0597">Phosphoprotein</keyword>
<dbReference type="SUPFAM" id="SSF47384">
    <property type="entry name" value="Homodimeric domain of signal transducing histidine kinase"/>
    <property type="match status" value="1"/>
</dbReference>
<evidence type="ECO:0000256" key="1">
    <source>
        <dbReference type="ARBA" id="ARBA00000085"/>
    </source>
</evidence>
<feature type="transmembrane region" description="Helical" evidence="7">
    <location>
        <begin position="12"/>
        <end position="32"/>
    </location>
</feature>
<dbReference type="PRINTS" id="PR00344">
    <property type="entry name" value="BCTRLSENSOR"/>
</dbReference>
<evidence type="ECO:0000256" key="7">
    <source>
        <dbReference type="SAM" id="Phobius"/>
    </source>
</evidence>
<name>A0A1H9U8F5_9RHOB</name>
<dbReference type="InterPro" id="IPR004358">
    <property type="entry name" value="Sig_transdc_His_kin-like_C"/>
</dbReference>
<dbReference type="Pfam" id="PF02518">
    <property type="entry name" value="HATPase_c"/>
    <property type="match status" value="1"/>
</dbReference>
<keyword evidence="5 9" id="KW-0418">Kinase</keyword>
<reference evidence="9 10" key="1">
    <citation type="submission" date="2016-10" db="EMBL/GenBank/DDBJ databases">
        <authorList>
            <person name="de Groot N.N."/>
        </authorList>
    </citation>
    <scope>NUCLEOTIDE SEQUENCE [LARGE SCALE GENOMIC DNA]</scope>
    <source>
        <strain evidence="9 10">DSM 23042</strain>
    </source>
</reference>
<keyword evidence="4" id="KW-0808">Transferase</keyword>
<dbReference type="SUPFAM" id="SSF55874">
    <property type="entry name" value="ATPase domain of HSP90 chaperone/DNA topoisomerase II/histidine kinase"/>
    <property type="match status" value="1"/>
</dbReference>
<evidence type="ECO:0000256" key="6">
    <source>
        <dbReference type="ARBA" id="ARBA00023012"/>
    </source>
</evidence>
<dbReference type="EMBL" id="FOGU01000005">
    <property type="protein sequence ID" value="SES05528.1"/>
    <property type="molecule type" value="Genomic_DNA"/>
</dbReference>
<dbReference type="InterPro" id="IPR005467">
    <property type="entry name" value="His_kinase_dom"/>
</dbReference>
<feature type="transmembrane region" description="Helical" evidence="7">
    <location>
        <begin position="77"/>
        <end position="98"/>
    </location>
</feature>
<dbReference type="InterPro" id="IPR036890">
    <property type="entry name" value="HATPase_C_sf"/>
</dbReference>
<comment type="catalytic activity">
    <reaction evidence="1">
        <text>ATP + protein L-histidine = ADP + protein N-phospho-L-histidine.</text>
        <dbReference type="EC" id="2.7.13.3"/>
    </reaction>
</comment>
<evidence type="ECO:0000313" key="10">
    <source>
        <dbReference type="Proteomes" id="UP000198885"/>
    </source>
</evidence>
<dbReference type="STRING" id="641238.SAMN04490244_10594"/>
<feature type="transmembrane region" description="Helical" evidence="7">
    <location>
        <begin position="44"/>
        <end position="65"/>
    </location>
</feature>
<dbReference type="SMART" id="SM00388">
    <property type="entry name" value="HisKA"/>
    <property type="match status" value="1"/>
</dbReference>
<sequence length="591" mass="64327">MFPTQCFSDPQIDNAVLFALVILVGFAAVAWWARNERFDPGHRVFLLCQLGLLWWLSASIGELVARPLDCKLFFAGLAYPGITLTVVAWSLFLFDYSLLSGEGGGRWRGVVLGLAPVVIGLVAVTNPLHHALYGVRSEAAIIDGRVSVLYWHGPLFYLFVLFHYLWVAGALAAVIRALRRSGGPLRPFYSGLLLITSVPVLVSLGYVLAGITLFGFDPTPFAFALSLVAYGWMILSQQTMNIQHIAHSNLFSTLVQPILVIDRDGAPVSANASAESLLRSDGGSALREAVRHLAGQLVRQGRIDEVSHFAIAGAHYRPAAHPIESPFRASRSILGWTLELTDVTVEETTLRALRRAKEKAESASRLQAEFIANVSHELRTPLTSINGSLRLLGSGSLGPMSESAQDVLEVAGRNGERLQTIIDALLDFQKIETGAVEMRSEEVDLADIVQEAVEDLQLFAEERGVCVRLTEPIGPCTAVADRAKVKQVLADVLSNAVKFSPRDGVVDVVLHRTEQDIQVRVSDRGIGIAEGVEDRVFGRFTQVDSSPTRSHSGAGLGMNVAKRLMEMLGGDIYYRSTLGEGTDFYVTLPSI</sequence>
<dbReference type="PROSITE" id="PS50109">
    <property type="entry name" value="HIS_KIN"/>
    <property type="match status" value="1"/>
</dbReference>
<dbReference type="Proteomes" id="UP000198885">
    <property type="component" value="Unassembled WGS sequence"/>
</dbReference>
<keyword evidence="7" id="KW-1133">Transmembrane helix</keyword>
<keyword evidence="7" id="KW-0812">Transmembrane</keyword>
<evidence type="ECO:0000256" key="4">
    <source>
        <dbReference type="ARBA" id="ARBA00022679"/>
    </source>
</evidence>
<dbReference type="GO" id="GO:0000155">
    <property type="term" value="F:phosphorelay sensor kinase activity"/>
    <property type="evidence" value="ECO:0007669"/>
    <property type="project" value="InterPro"/>
</dbReference>
<dbReference type="InterPro" id="IPR050736">
    <property type="entry name" value="Sensor_HK_Regulatory"/>
</dbReference>
<dbReference type="Pfam" id="PF16927">
    <property type="entry name" value="HisKA_7TM"/>
    <property type="match status" value="1"/>
</dbReference>
<organism evidence="9 10">
    <name type="scientific">Tranquillimonas rosea</name>
    <dbReference type="NCBI Taxonomy" id="641238"/>
    <lineage>
        <taxon>Bacteria</taxon>
        <taxon>Pseudomonadati</taxon>
        <taxon>Pseudomonadota</taxon>
        <taxon>Alphaproteobacteria</taxon>
        <taxon>Rhodobacterales</taxon>
        <taxon>Roseobacteraceae</taxon>
        <taxon>Tranquillimonas</taxon>
    </lineage>
</organism>